<keyword evidence="1" id="KW-0808">Transferase</keyword>
<dbReference type="PANTHER" id="PTHR47017">
    <property type="entry name" value="ACYL-COA"/>
    <property type="match status" value="1"/>
</dbReference>
<dbReference type="InterPro" id="IPR016181">
    <property type="entry name" value="Acyl_CoA_acyltransferase"/>
</dbReference>
<dbReference type="InterPro" id="IPR007434">
    <property type="entry name" value="FemAB-like"/>
</dbReference>
<sequence length="385" mass="45272">MSQEYRTEFLDSITDIAPDDWNKLVGSDYPFLQHAFLFALEKSGCTSVRSGWKPLHLVIKNNAGKLLALMPLYLKNNSMGEYVFDWSWADAYSQHGLEYYPKLVTSIPFTPSTGPRVCIDSAENKQEILTEIVKIVQQKALTLQASSWHILFPEKNFSDQLTDLGMPQRQGCQYQWFNKNYADFEAFLQSFSSRKRKNLKKERKKVQENNIQFEWLNGNEVTPEQWQSFYRFYQNTYLVRGRSAYLNLPFFLELARLMPDQILLVMAKKDDAYIAGALSFKDNNALYGRYWGCDEEWQFLHFETCYYQGIEYCIKHKLQKFDSGAQGEHKIQRGFEPVFTFSNHWISHPQFSAAINQFIEEEKDHLSQYQQLAEKHLPYKKNENS</sequence>
<dbReference type="GO" id="GO:0016740">
    <property type="term" value="F:transferase activity"/>
    <property type="evidence" value="ECO:0007669"/>
    <property type="project" value="UniProtKB-KW"/>
</dbReference>
<reference evidence="2" key="1">
    <citation type="submission" date="2017-08" db="EMBL/GenBank/DDBJ databases">
        <title>A dynamic microbial community with high functional redundancy inhabits the cold, oxic subseafloor aquifer.</title>
        <authorList>
            <person name="Tully B.J."/>
            <person name="Wheat C.G."/>
            <person name="Glazer B.T."/>
            <person name="Huber J.A."/>
        </authorList>
    </citation>
    <scope>NUCLEOTIDE SEQUENCE [LARGE SCALE GENOMIC DNA]</scope>
</reference>
<dbReference type="SUPFAM" id="SSF55729">
    <property type="entry name" value="Acyl-CoA N-acyltransferases (Nat)"/>
    <property type="match status" value="1"/>
</dbReference>
<organism evidence="1 2">
    <name type="scientific">SAR86 cluster bacterium</name>
    <dbReference type="NCBI Taxonomy" id="2030880"/>
    <lineage>
        <taxon>Bacteria</taxon>
        <taxon>Pseudomonadati</taxon>
        <taxon>Pseudomonadota</taxon>
        <taxon>Gammaproteobacteria</taxon>
        <taxon>SAR86 cluster</taxon>
    </lineage>
</organism>
<dbReference type="AlphaFoldDB" id="A0A2A5CIH3"/>
<dbReference type="Proteomes" id="UP000228987">
    <property type="component" value="Unassembled WGS sequence"/>
</dbReference>
<evidence type="ECO:0000313" key="2">
    <source>
        <dbReference type="Proteomes" id="UP000228987"/>
    </source>
</evidence>
<dbReference type="Pfam" id="PF04339">
    <property type="entry name" value="FemAB_like"/>
    <property type="match status" value="1"/>
</dbReference>
<accession>A0A2A5CIH3</accession>
<dbReference type="EMBL" id="NVWI01000001">
    <property type="protein sequence ID" value="PCJ43582.1"/>
    <property type="molecule type" value="Genomic_DNA"/>
</dbReference>
<comment type="caution">
    <text evidence="1">The sequence shown here is derived from an EMBL/GenBank/DDBJ whole genome shotgun (WGS) entry which is preliminary data.</text>
</comment>
<name>A0A2A5CIH3_9GAMM</name>
<gene>
    <name evidence="1" type="ORF">COA71_01540</name>
</gene>
<proteinExistence type="predicted"/>
<dbReference type="PANTHER" id="PTHR47017:SF1">
    <property type="entry name" value="ACYL-COA"/>
    <property type="match status" value="1"/>
</dbReference>
<protein>
    <submittedName>
        <fullName evidence="1">GNAT family N-acetyltransferase</fullName>
    </submittedName>
</protein>
<dbReference type="Gene3D" id="3.40.630.30">
    <property type="match status" value="1"/>
</dbReference>
<evidence type="ECO:0000313" key="1">
    <source>
        <dbReference type="EMBL" id="PCJ43582.1"/>
    </source>
</evidence>